<evidence type="ECO:0000313" key="11">
    <source>
        <dbReference type="Proteomes" id="UP000317691"/>
    </source>
</evidence>
<evidence type="ECO:0000259" key="9">
    <source>
        <dbReference type="PROSITE" id="PS51012"/>
    </source>
</evidence>
<evidence type="ECO:0000256" key="7">
    <source>
        <dbReference type="ARBA" id="ARBA00023136"/>
    </source>
</evidence>
<evidence type="ECO:0000256" key="1">
    <source>
        <dbReference type="ARBA" id="ARBA00004651"/>
    </source>
</evidence>
<dbReference type="AlphaFoldDB" id="A0A538TRT5"/>
<sequence>MFEFKPSRMLAVAERDLRRFRRNSAFLVPMVLMPITYLVILGKVMGGDLHDLPVAIVDQDRGSSAVVVRDRLRTLEQSRELFRLSDELDPSTAVAKLRQGHYRAVVILPPEFSADVSKGTRASLGIVVDNTDNTTANVIEAELRRAFGGPGYGGPSNAGTELAAIPGIQVERVDVYGHRDFMQYLVPGVIALSLFFVAMLAGGIILVDDRARGIHEGYFVTPLSALDVIGGLTLSAVTLSMIIGTVVLSSSILIAQLHLLGGFRTIALAGAALFLLALGLILFVFTLMARVSNPLMPRALFGILNVVTFFPSGALYPTESYPQWLSALSAIFPMRYAVNALRNLLLKGVGLHAVLPDFAAMAIFAMIMLALASLLFKRTL</sequence>
<dbReference type="PANTHER" id="PTHR30294">
    <property type="entry name" value="MEMBRANE COMPONENT OF ABC TRANSPORTER YHHJ-RELATED"/>
    <property type="match status" value="1"/>
</dbReference>
<keyword evidence="7 8" id="KW-0472">Membrane</keyword>
<feature type="transmembrane region" description="Helical" evidence="8">
    <location>
        <begin position="25"/>
        <end position="45"/>
    </location>
</feature>
<dbReference type="EMBL" id="VBOZ01000009">
    <property type="protein sequence ID" value="TMQ66295.1"/>
    <property type="molecule type" value="Genomic_DNA"/>
</dbReference>
<dbReference type="InterPro" id="IPR013525">
    <property type="entry name" value="ABC2_TM"/>
</dbReference>
<reference evidence="10 11" key="1">
    <citation type="journal article" date="2019" name="Nat. Microbiol.">
        <title>Mediterranean grassland soil C-N compound turnover is dependent on rainfall and depth, and is mediated by genomically divergent microorganisms.</title>
        <authorList>
            <person name="Diamond S."/>
            <person name="Andeer P.F."/>
            <person name="Li Z."/>
            <person name="Crits-Christoph A."/>
            <person name="Burstein D."/>
            <person name="Anantharaman K."/>
            <person name="Lane K.R."/>
            <person name="Thomas B.C."/>
            <person name="Pan C."/>
            <person name="Northen T.R."/>
            <person name="Banfield J.F."/>
        </authorList>
    </citation>
    <scope>NUCLEOTIDE SEQUENCE [LARGE SCALE GENOMIC DNA]</scope>
    <source>
        <strain evidence="10">WS_9</strain>
    </source>
</reference>
<evidence type="ECO:0000256" key="5">
    <source>
        <dbReference type="ARBA" id="ARBA00022692"/>
    </source>
</evidence>
<feature type="transmembrane region" description="Helical" evidence="8">
    <location>
        <begin position="228"/>
        <end position="254"/>
    </location>
</feature>
<dbReference type="Gene3D" id="3.40.1710.10">
    <property type="entry name" value="abc type-2 transporter like domain"/>
    <property type="match status" value="1"/>
</dbReference>
<dbReference type="Pfam" id="PF12698">
    <property type="entry name" value="ABC2_membrane_3"/>
    <property type="match status" value="1"/>
</dbReference>
<dbReference type="PROSITE" id="PS51012">
    <property type="entry name" value="ABC_TM2"/>
    <property type="match status" value="1"/>
</dbReference>
<comment type="subcellular location">
    <subcellularLocation>
        <location evidence="1">Cell membrane</location>
        <topology evidence="1">Multi-pass membrane protein</topology>
    </subcellularLocation>
</comment>
<feature type="transmembrane region" description="Helical" evidence="8">
    <location>
        <begin position="184"/>
        <end position="207"/>
    </location>
</feature>
<evidence type="ECO:0000256" key="2">
    <source>
        <dbReference type="ARBA" id="ARBA00007783"/>
    </source>
</evidence>
<keyword evidence="6 8" id="KW-1133">Transmembrane helix</keyword>
<evidence type="ECO:0000256" key="4">
    <source>
        <dbReference type="ARBA" id="ARBA00022475"/>
    </source>
</evidence>
<dbReference type="GO" id="GO:0140359">
    <property type="term" value="F:ABC-type transporter activity"/>
    <property type="evidence" value="ECO:0007669"/>
    <property type="project" value="InterPro"/>
</dbReference>
<keyword evidence="3" id="KW-0813">Transport</keyword>
<protein>
    <submittedName>
        <fullName evidence="10">ABC transporter permease</fullName>
    </submittedName>
</protein>
<dbReference type="Proteomes" id="UP000317691">
    <property type="component" value="Unassembled WGS sequence"/>
</dbReference>
<feature type="transmembrane region" description="Helical" evidence="8">
    <location>
        <begin position="358"/>
        <end position="376"/>
    </location>
</feature>
<feature type="domain" description="ABC transmembrane type-2" evidence="9">
    <location>
        <begin position="132"/>
        <end position="379"/>
    </location>
</feature>
<comment type="caution">
    <text evidence="10">The sequence shown here is derived from an EMBL/GenBank/DDBJ whole genome shotgun (WGS) entry which is preliminary data.</text>
</comment>
<dbReference type="InterPro" id="IPR051449">
    <property type="entry name" value="ABC-2_transporter_component"/>
</dbReference>
<evidence type="ECO:0000256" key="3">
    <source>
        <dbReference type="ARBA" id="ARBA00022448"/>
    </source>
</evidence>
<evidence type="ECO:0000256" key="8">
    <source>
        <dbReference type="SAM" id="Phobius"/>
    </source>
</evidence>
<feature type="transmembrane region" description="Helical" evidence="8">
    <location>
        <begin position="299"/>
        <end position="316"/>
    </location>
</feature>
<dbReference type="GO" id="GO:0005886">
    <property type="term" value="C:plasma membrane"/>
    <property type="evidence" value="ECO:0007669"/>
    <property type="project" value="UniProtKB-SubCell"/>
</dbReference>
<proteinExistence type="inferred from homology"/>
<dbReference type="PANTHER" id="PTHR30294:SF38">
    <property type="entry name" value="TRANSPORT PERMEASE PROTEIN"/>
    <property type="match status" value="1"/>
</dbReference>
<evidence type="ECO:0000256" key="6">
    <source>
        <dbReference type="ARBA" id="ARBA00022989"/>
    </source>
</evidence>
<dbReference type="InterPro" id="IPR047817">
    <property type="entry name" value="ABC2_TM_bact-type"/>
</dbReference>
<organism evidence="10 11">
    <name type="scientific">Eiseniibacteriota bacterium</name>
    <dbReference type="NCBI Taxonomy" id="2212470"/>
    <lineage>
        <taxon>Bacteria</taxon>
        <taxon>Candidatus Eiseniibacteriota</taxon>
    </lineage>
</organism>
<feature type="transmembrane region" description="Helical" evidence="8">
    <location>
        <begin position="266"/>
        <end position="287"/>
    </location>
</feature>
<keyword evidence="4" id="KW-1003">Cell membrane</keyword>
<keyword evidence="5 8" id="KW-0812">Transmembrane</keyword>
<name>A0A538TRT5_UNCEI</name>
<comment type="similarity">
    <text evidence="2">Belongs to the ABC-2 integral membrane protein family.</text>
</comment>
<evidence type="ECO:0000313" key="10">
    <source>
        <dbReference type="EMBL" id="TMQ66295.1"/>
    </source>
</evidence>
<accession>A0A538TRT5</accession>
<gene>
    <name evidence="10" type="ORF">E6K79_02780</name>
</gene>